<dbReference type="STRING" id="59919.PMM1415"/>
<dbReference type="KEGG" id="pmm:PMM1415"/>
<dbReference type="Gene3D" id="3.40.50.1820">
    <property type="entry name" value="alpha/beta hydrolase"/>
    <property type="match status" value="1"/>
</dbReference>
<evidence type="ECO:0000313" key="2">
    <source>
        <dbReference type="EMBL" id="CAE19874.1"/>
    </source>
</evidence>
<accession>Q7V067</accession>
<evidence type="ECO:0000313" key="3">
    <source>
        <dbReference type="Proteomes" id="UP000001026"/>
    </source>
</evidence>
<dbReference type="InterPro" id="IPR029058">
    <property type="entry name" value="AB_hydrolase_fold"/>
</dbReference>
<dbReference type="Proteomes" id="UP000001026">
    <property type="component" value="Chromosome"/>
</dbReference>
<feature type="signal peptide" evidence="1">
    <location>
        <begin position="1"/>
        <end position="25"/>
    </location>
</feature>
<organism evidence="2 3">
    <name type="scientific">Prochlorococcus marinus subsp. pastoris (strain CCMP1986 / NIES-2087 / MED4)</name>
    <dbReference type="NCBI Taxonomy" id="59919"/>
    <lineage>
        <taxon>Bacteria</taxon>
        <taxon>Bacillati</taxon>
        <taxon>Cyanobacteriota</taxon>
        <taxon>Cyanophyceae</taxon>
        <taxon>Synechococcales</taxon>
        <taxon>Prochlorococcaceae</taxon>
        <taxon>Prochlorococcus</taxon>
    </lineage>
</organism>
<evidence type="ECO:0000256" key="1">
    <source>
        <dbReference type="SAM" id="SignalP"/>
    </source>
</evidence>
<name>Q7V067_PROMP</name>
<dbReference type="AlphaFoldDB" id="Q7V067"/>
<sequence length="326" mass="37206">MQKRMKRLLLPLLAALAINSQPVLTNEDRANFSEAEIIKVNNKNIEVIKFKVPDKKFPDRNDVLAQIHFPKYYKNKKLSLIIHQHGSNRDGLRFEKWGGRTDEWGRRLVEKALERGYAVALLDSFYKRKLKPSDKGKFPNGILISEKLNSILSKDERFDKSKIFYSGFSYGASQVLKLQDKRANSDLFKAAVAAEPGCNKVSFPFKSNIKTLIIKGEDSHYNPIACEYYYNLVKETGNQIEYVSIPKVNHFFSLNGSIGKGIAVNGCSENIVIQYPDRTFKLADGTSINKEEAQRRCLTKESGEGTTREKLDEAINISLNYFDKYK</sequence>
<gene>
    <name evidence="2" type="ordered locus">PMM1415</name>
</gene>
<reference evidence="2 3" key="1">
    <citation type="journal article" date="2003" name="Nature">
        <title>Genome divergence in two Prochlorococcus ecotypes reflects oceanic niche differentiation.</title>
        <authorList>
            <person name="Rocap G."/>
            <person name="Larimer F.W."/>
            <person name="Lamerdin J.E."/>
            <person name="Malfatti S."/>
            <person name="Chain P."/>
            <person name="Ahlgren N.A."/>
            <person name="Arellano A."/>
            <person name="Coleman M."/>
            <person name="Hauser L."/>
            <person name="Hess W.R."/>
            <person name="Johnson Z.I."/>
            <person name="Land M.L."/>
            <person name="Lindell D."/>
            <person name="Post A.F."/>
            <person name="Regala W."/>
            <person name="Shah M."/>
            <person name="Shaw S.L."/>
            <person name="Steglich C."/>
            <person name="Sullivan M.B."/>
            <person name="Ting C.S."/>
            <person name="Tolonen A."/>
            <person name="Webb E.A."/>
            <person name="Zinser E.R."/>
            <person name="Chisholm S.W."/>
        </authorList>
    </citation>
    <scope>NUCLEOTIDE SEQUENCE [LARGE SCALE GENOMIC DNA]</scope>
    <source>
        <strain evidence="3">CCMP1986 / NIES-2087 / MED4</strain>
    </source>
</reference>
<keyword evidence="1" id="KW-0732">Signal</keyword>
<dbReference type="EMBL" id="BX548174">
    <property type="protein sequence ID" value="CAE19874.1"/>
    <property type="molecule type" value="Genomic_DNA"/>
</dbReference>
<protein>
    <submittedName>
        <fullName evidence="2">Possible UBX domain</fullName>
    </submittedName>
</protein>
<dbReference type="eggNOG" id="COG0412">
    <property type="taxonomic scope" value="Bacteria"/>
</dbReference>
<dbReference type="HOGENOM" id="CLU_908669_0_0_3"/>
<dbReference type="SUPFAM" id="SSF53474">
    <property type="entry name" value="alpha/beta-Hydrolases"/>
    <property type="match status" value="1"/>
</dbReference>
<proteinExistence type="predicted"/>
<feature type="chain" id="PRO_5004292468" evidence="1">
    <location>
        <begin position="26"/>
        <end position="326"/>
    </location>
</feature>